<dbReference type="PANTHER" id="PTHR23155:SF1058">
    <property type="entry name" value="OS11G0668100 PROTEIN"/>
    <property type="match status" value="1"/>
</dbReference>
<sequence>MMNDTMDALWWSYQRLNPDIRPFLEYCNIFPRRYKLRRDDLVHLWTAHGFVKTNNATNDVEDEAERYINELLSCSFLQPEDLIDKVTGSDYFRIENGRSQRQGWKGDVPRDVRHLFVRNYDAKLITEKILELENLRTLIIYVVEDGTRVEEKVIESICKMFPKLRVLAVAFSWEDGEIREDDKFSVPKSISLLKHLRYFSFRMELHCTVILPRTLTKLHHIQVLDFGDGKLLEFTFADPINLGHIFCSGMEFPNIGRLRDLNMFRGSLSIHGLENVESKEEALEANLAAKERLTNLELSWGGGYGTRCSPEIEAEVLEGLWPVPSRGT</sequence>
<dbReference type="InterPro" id="IPR044974">
    <property type="entry name" value="Disease_R_plants"/>
</dbReference>
<name>A0A8R7JVM4_TRIUA</name>
<dbReference type="Gene3D" id="3.80.10.10">
    <property type="entry name" value="Ribonuclease Inhibitor"/>
    <property type="match status" value="1"/>
</dbReference>
<dbReference type="Gene3D" id="1.10.10.10">
    <property type="entry name" value="Winged helix-like DNA-binding domain superfamily/Winged helix DNA-binding domain"/>
    <property type="match status" value="1"/>
</dbReference>
<dbReference type="InterPro" id="IPR036388">
    <property type="entry name" value="WH-like_DNA-bd_sf"/>
</dbReference>
<dbReference type="InterPro" id="IPR032675">
    <property type="entry name" value="LRR_dom_sf"/>
</dbReference>
<reference evidence="4" key="3">
    <citation type="submission" date="2022-06" db="UniProtKB">
        <authorList>
            <consortium name="EnsemblPlants"/>
        </authorList>
    </citation>
    <scope>IDENTIFICATION</scope>
</reference>
<evidence type="ECO:0000259" key="3">
    <source>
        <dbReference type="Pfam" id="PF25019"/>
    </source>
</evidence>
<protein>
    <submittedName>
        <fullName evidence="4">Uncharacterized protein</fullName>
    </submittedName>
</protein>
<dbReference type="AlphaFoldDB" id="A0A8R7JVM4"/>
<dbReference type="Pfam" id="PF25019">
    <property type="entry name" value="LRR_R13L1-DRL21"/>
    <property type="match status" value="1"/>
</dbReference>
<dbReference type="InterPro" id="IPR056789">
    <property type="entry name" value="LRR_R13L1-DRL21"/>
</dbReference>
<feature type="domain" description="R13L1/DRL21-like LRR repeat region" evidence="3">
    <location>
        <begin position="255"/>
        <end position="324"/>
    </location>
</feature>
<feature type="domain" description="Disease resistance protein winged helix" evidence="2">
    <location>
        <begin position="29"/>
        <end position="82"/>
    </location>
</feature>
<organism evidence="4 5">
    <name type="scientific">Triticum urartu</name>
    <name type="common">Red wild einkorn</name>
    <name type="synonym">Crithodium urartu</name>
    <dbReference type="NCBI Taxonomy" id="4572"/>
    <lineage>
        <taxon>Eukaryota</taxon>
        <taxon>Viridiplantae</taxon>
        <taxon>Streptophyta</taxon>
        <taxon>Embryophyta</taxon>
        <taxon>Tracheophyta</taxon>
        <taxon>Spermatophyta</taxon>
        <taxon>Magnoliopsida</taxon>
        <taxon>Liliopsida</taxon>
        <taxon>Poales</taxon>
        <taxon>Poaceae</taxon>
        <taxon>BOP clade</taxon>
        <taxon>Pooideae</taxon>
        <taxon>Triticodae</taxon>
        <taxon>Triticeae</taxon>
        <taxon>Triticinae</taxon>
        <taxon>Triticum</taxon>
    </lineage>
</organism>
<keyword evidence="5" id="KW-1185">Reference proteome</keyword>
<dbReference type="InterPro" id="IPR058922">
    <property type="entry name" value="WHD_DRP"/>
</dbReference>
<dbReference type="EnsemblPlants" id="TuG1812G0100000334.01.T02">
    <property type="protein sequence ID" value="TuG1812G0100000334.01.T02"/>
    <property type="gene ID" value="TuG1812G0100000334.01"/>
</dbReference>
<evidence type="ECO:0000313" key="4">
    <source>
        <dbReference type="EnsemblPlants" id="TuG1812G0100000334.01.T02"/>
    </source>
</evidence>
<dbReference type="Gramene" id="TuG1812G0100000334.01.T02">
    <property type="protein sequence ID" value="TuG1812G0100000334.01.T02"/>
    <property type="gene ID" value="TuG1812G0100000334.01"/>
</dbReference>
<dbReference type="PANTHER" id="PTHR23155">
    <property type="entry name" value="DISEASE RESISTANCE PROTEIN RP"/>
    <property type="match status" value="1"/>
</dbReference>
<proteinExistence type="predicted"/>
<evidence type="ECO:0000259" key="2">
    <source>
        <dbReference type="Pfam" id="PF23559"/>
    </source>
</evidence>
<evidence type="ECO:0000313" key="5">
    <source>
        <dbReference type="Proteomes" id="UP000015106"/>
    </source>
</evidence>
<keyword evidence="1" id="KW-0611">Plant defense</keyword>
<reference evidence="4" key="2">
    <citation type="submission" date="2018-03" db="EMBL/GenBank/DDBJ databases">
        <title>The Triticum urartu genome reveals the dynamic nature of wheat genome evolution.</title>
        <authorList>
            <person name="Ling H."/>
            <person name="Ma B."/>
            <person name="Shi X."/>
            <person name="Liu H."/>
            <person name="Dong L."/>
            <person name="Sun H."/>
            <person name="Cao Y."/>
            <person name="Gao Q."/>
            <person name="Zheng S."/>
            <person name="Li Y."/>
            <person name="Yu Y."/>
            <person name="Du H."/>
            <person name="Qi M."/>
            <person name="Li Y."/>
            <person name="Yu H."/>
            <person name="Cui Y."/>
            <person name="Wang N."/>
            <person name="Chen C."/>
            <person name="Wu H."/>
            <person name="Zhao Y."/>
            <person name="Zhang J."/>
            <person name="Li Y."/>
            <person name="Zhou W."/>
            <person name="Zhang B."/>
            <person name="Hu W."/>
            <person name="Eijk M."/>
            <person name="Tang J."/>
            <person name="Witsenboer H."/>
            <person name="Zhao S."/>
            <person name="Li Z."/>
            <person name="Zhang A."/>
            <person name="Wang D."/>
            <person name="Liang C."/>
        </authorList>
    </citation>
    <scope>NUCLEOTIDE SEQUENCE [LARGE SCALE GENOMIC DNA]</scope>
    <source>
        <strain evidence="4">cv. G1812</strain>
    </source>
</reference>
<accession>A0A8R7JVM4</accession>
<dbReference type="GO" id="GO:0098542">
    <property type="term" value="P:defense response to other organism"/>
    <property type="evidence" value="ECO:0007669"/>
    <property type="project" value="TreeGrafter"/>
</dbReference>
<dbReference type="Proteomes" id="UP000015106">
    <property type="component" value="Chromosome 1"/>
</dbReference>
<evidence type="ECO:0000256" key="1">
    <source>
        <dbReference type="ARBA" id="ARBA00022821"/>
    </source>
</evidence>
<dbReference type="Pfam" id="PF23559">
    <property type="entry name" value="WHD_DRP"/>
    <property type="match status" value="1"/>
</dbReference>
<reference evidence="5" key="1">
    <citation type="journal article" date="2013" name="Nature">
        <title>Draft genome of the wheat A-genome progenitor Triticum urartu.</title>
        <authorList>
            <person name="Ling H.Q."/>
            <person name="Zhao S."/>
            <person name="Liu D."/>
            <person name="Wang J."/>
            <person name="Sun H."/>
            <person name="Zhang C."/>
            <person name="Fan H."/>
            <person name="Li D."/>
            <person name="Dong L."/>
            <person name="Tao Y."/>
            <person name="Gao C."/>
            <person name="Wu H."/>
            <person name="Li Y."/>
            <person name="Cui Y."/>
            <person name="Guo X."/>
            <person name="Zheng S."/>
            <person name="Wang B."/>
            <person name="Yu K."/>
            <person name="Liang Q."/>
            <person name="Yang W."/>
            <person name="Lou X."/>
            <person name="Chen J."/>
            <person name="Feng M."/>
            <person name="Jian J."/>
            <person name="Zhang X."/>
            <person name="Luo G."/>
            <person name="Jiang Y."/>
            <person name="Liu J."/>
            <person name="Wang Z."/>
            <person name="Sha Y."/>
            <person name="Zhang B."/>
            <person name="Wu H."/>
            <person name="Tang D."/>
            <person name="Shen Q."/>
            <person name="Xue P."/>
            <person name="Zou S."/>
            <person name="Wang X."/>
            <person name="Liu X."/>
            <person name="Wang F."/>
            <person name="Yang Y."/>
            <person name="An X."/>
            <person name="Dong Z."/>
            <person name="Zhang K."/>
            <person name="Zhang X."/>
            <person name="Luo M.C."/>
            <person name="Dvorak J."/>
            <person name="Tong Y."/>
            <person name="Wang J."/>
            <person name="Yang H."/>
            <person name="Li Z."/>
            <person name="Wang D."/>
            <person name="Zhang A."/>
            <person name="Wang J."/>
        </authorList>
    </citation>
    <scope>NUCLEOTIDE SEQUENCE</scope>
    <source>
        <strain evidence="5">cv. G1812</strain>
    </source>
</reference>
<dbReference type="SUPFAM" id="SSF52047">
    <property type="entry name" value="RNI-like"/>
    <property type="match status" value="1"/>
</dbReference>